<comment type="caution">
    <text evidence="3">The sequence shown here is derived from an EMBL/GenBank/DDBJ whole genome shotgun (WGS) entry which is preliminary data.</text>
</comment>
<proteinExistence type="predicted"/>
<gene>
    <name evidence="3" type="ORF">V6N12_000607</name>
</gene>
<evidence type="ECO:0000313" key="4">
    <source>
        <dbReference type="Proteomes" id="UP001472677"/>
    </source>
</evidence>
<evidence type="ECO:0000313" key="3">
    <source>
        <dbReference type="EMBL" id="KAK8503537.1"/>
    </source>
</evidence>
<evidence type="ECO:0000256" key="2">
    <source>
        <dbReference type="SAM" id="MobiDB-lite"/>
    </source>
</evidence>
<organism evidence="3 4">
    <name type="scientific">Hibiscus sabdariffa</name>
    <name type="common">roselle</name>
    <dbReference type="NCBI Taxonomy" id="183260"/>
    <lineage>
        <taxon>Eukaryota</taxon>
        <taxon>Viridiplantae</taxon>
        <taxon>Streptophyta</taxon>
        <taxon>Embryophyta</taxon>
        <taxon>Tracheophyta</taxon>
        <taxon>Spermatophyta</taxon>
        <taxon>Magnoliopsida</taxon>
        <taxon>eudicotyledons</taxon>
        <taxon>Gunneridae</taxon>
        <taxon>Pentapetalae</taxon>
        <taxon>rosids</taxon>
        <taxon>malvids</taxon>
        <taxon>Malvales</taxon>
        <taxon>Malvaceae</taxon>
        <taxon>Malvoideae</taxon>
        <taxon>Hibiscus</taxon>
    </lineage>
</organism>
<accession>A0ABR2BAY8</accession>
<dbReference type="Proteomes" id="UP001472677">
    <property type="component" value="Unassembled WGS sequence"/>
</dbReference>
<dbReference type="EMBL" id="JBBPBM010000150">
    <property type="protein sequence ID" value="KAK8503537.1"/>
    <property type="molecule type" value="Genomic_DNA"/>
</dbReference>
<keyword evidence="4" id="KW-1185">Reference proteome</keyword>
<evidence type="ECO:0000256" key="1">
    <source>
        <dbReference type="SAM" id="Coils"/>
    </source>
</evidence>
<name>A0ABR2BAY8_9ROSI</name>
<protein>
    <submittedName>
        <fullName evidence="3">Uncharacterized protein</fullName>
    </submittedName>
</protein>
<sequence length="888" mass="99890">MLKSIFGAGSENKGKRLLVTGMYGLLNSAGGRKTNGIGILGMMSSVSGDGMCSWKVKGECVRGKASRRWLWGLVWWSTAESKGWKEEFGDFLGYVNGECMARRGDTWPITCGKLGPTGWLISGQVVQGGTFAWRCGVAGLAGGRRLTCGVQGVGPDVYVWSDGCDLRSRFVLVYLNDAFWGTGLMSVFDLCIEDDYEDDYGVWMFRRWIITEGAATMGNIIEGSLTYGYALQMPKEGSLTLGVGRVLFICFGDTKRSILWGGLVGKERCVFWSQWVGIKRYVLKEEKRCVSRPRWVGVKRGVLEEEKRCVLELNTGFDGGGLRTEKRNVWTMCCVNCVPYCLATVSFRMRSCVLKSDSRKVICWVMVALVLNSVSVMERCVLRKVMSLFLLVENGSNCSDFIVAFLGLFWDCKGKFRGSYMKNLSVLKEFVVVERESWFVDFFIVLRKVCSMEMGDSVWKKKSQSFTGIVDEFLKFHRHVHGIASKLDRGYERCFGGNGCAGHEMGGKEDFKGRQWWCSWWWLRKSTVESKGRSLLLEEIQYKRIGSDYCLEMLKRGVFGVCLNELKRCVLVIDLIKGKRSVLASQPVPRYSLISGLLRSKRSVLKQIDDDMKHSVLKSVVGYTKRCVLRMTIVTIRSVLGSGFNLSLYLESVSIYRIFSGFFLRFIIAICGSNFWCKRIFVMADEVANLMNNLRFSEEELVEMENMENQCKEQQCDTEKWIVAKLFTMRKVDGAAVLRVFGSVWKEQPLEEPTGEEGPYQFGEWLRVPFAKKKNAVQGGKKQGIVFTAKGMGERESSHGRGKNMGTLYQAEGSGEGRGKQLQHAQLRPRGPKRVLQGKFEVCPPIGPKKARSASNSQGSEIDGGLEVVSPLKTSITVEAAMQPRREP</sequence>
<feature type="region of interest" description="Disordered" evidence="2">
    <location>
        <begin position="842"/>
        <end position="868"/>
    </location>
</feature>
<keyword evidence="1" id="KW-0175">Coiled coil</keyword>
<feature type="coiled-coil region" evidence="1">
    <location>
        <begin position="687"/>
        <end position="717"/>
    </location>
</feature>
<reference evidence="3 4" key="1">
    <citation type="journal article" date="2024" name="G3 (Bethesda)">
        <title>Genome assembly of Hibiscus sabdariffa L. provides insights into metabolisms of medicinal natural products.</title>
        <authorList>
            <person name="Kim T."/>
        </authorList>
    </citation>
    <scope>NUCLEOTIDE SEQUENCE [LARGE SCALE GENOMIC DNA]</scope>
    <source>
        <strain evidence="3">TK-2024</strain>
        <tissue evidence="3">Old leaves</tissue>
    </source>
</reference>